<reference evidence="1" key="1">
    <citation type="journal article" date="2014" name="Front. Microbiol.">
        <title>High frequency of phylogenetically diverse reductive dehalogenase-homologous genes in deep subseafloor sedimentary metagenomes.</title>
        <authorList>
            <person name="Kawai M."/>
            <person name="Futagami T."/>
            <person name="Toyoda A."/>
            <person name="Takaki Y."/>
            <person name="Nishi S."/>
            <person name="Hori S."/>
            <person name="Arai W."/>
            <person name="Tsubouchi T."/>
            <person name="Morono Y."/>
            <person name="Uchiyama I."/>
            <person name="Ito T."/>
            <person name="Fujiyama A."/>
            <person name="Inagaki F."/>
            <person name="Takami H."/>
        </authorList>
    </citation>
    <scope>NUCLEOTIDE SEQUENCE</scope>
    <source>
        <strain evidence="1">Expedition CK06-06</strain>
    </source>
</reference>
<proteinExistence type="predicted"/>
<evidence type="ECO:0000313" key="1">
    <source>
        <dbReference type="EMBL" id="GAI47875.1"/>
    </source>
</evidence>
<sequence>MAFGRGWFGRGGVAGEGATPIPSAVIFPGCRDGGGRLPMPASMGQLSLIGDTAIQCMAPTTHPTDLTRGGSH</sequence>
<protein>
    <submittedName>
        <fullName evidence="1">Uncharacterized protein</fullName>
    </submittedName>
</protein>
<accession>X1QA07</accession>
<dbReference type="EMBL" id="BARV01042426">
    <property type="protein sequence ID" value="GAI47875.1"/>
    <property type="molecule type" value="Genomic_DNA"/>
</dbReference>
<organism evidence="1">
    <name type="scientific">marine sediment metagenome</name>
    <dbReference type="NCBI Taxonomy" id="412755"/>
    <lineage>
        <taxon>unclassified sequences</taxon>
        <taxon>metagenomes</taxon>
        <taxon>ecological metagenomes</taxon>
    </lineage>
</organism>
<comment type="caution">
    <text evidence="1">The sequence shown here is derived from an EMBL/GenBank/DDBJ whole genome shotgun (WGS) entry which is preliminary data.</text>
</comment>
<dbReference type="AlphaFoldDB" id="X1QA07"/>
<name>X1QA07_9ZZZZ</name>
<gene>
    <name evidence="1" type="ORF">S06H3_63809</name>
</gene>